<sequence length="554" mass="65820">MKRLGVNFLVLVFTLTVLGALLEGGARILFSHEKEINKDWVRQFIQYNRDGFRDREFAIAKPRNTFRILVVGDSQTFGHGIEKLEDTFPKQLEKLLNQGMVRPKFEVLSFARPGWNTANQLQYIYKKGFLYQPDLILLNFFHNDLPPSHFLDCNSKDWELVPEIWPLVEWFHRSHFYDFLKFRINRLLEKTGHKPSYEDCRRSSYQSRSWDMEEIYLDTLYHTARMKNIHFMMSIIPIMFHLDENYPFAFAHHKLKKYCDSRNIFCVDLYQEGFQGKNEDDFIVSRKDRHLNIRGAELAAQIVFKKLKPLKNYQDLNRWHLAYDLKELLEINGVASQFNALFPELDIYPINLKNEKEEIFASSYRGNYFISRTSIDSSTGKKIFLRRMILERDGKMVKNEIKTFDSSGKNLIHHEIIDISGRKVIQTVKIPKSVSKEEFSETKQTYVFAYHSEYREDLDKFLWELEIKENTRFFDPLSLESALFSPDQLSFDRPNIQKLRRGLEFYIRFPFYEKGSGASYVKKLLDDILRVKPFKNPVQFVEDLEKNNKGLRPN</sequence>
<organism evidence="1">
    <name type="scientific">marine metagenome</name>
    <dbReference type="NCBI Taxonomy" id="408172"/>
    <lineage>
        <taxon>unclassified sequences</taxon>
        <taxon>metagenomes</taxon>
        <taxon>ecological metagenomes</taxon>
    </lineage>
</organism>
<accession>A0A381XPT1</accession>
<dbReference type="CDD" id="cd00229">
    <property type="entry name" value="SGNH_hydrolase"/>
    <property type="match status" value="1"/>
</dbReference>
<evidence type="ECO:0000313" key="1">
    <source>
        <dbReference type="EMBL" id="SVA66759.1"/>
    </source>
</evidence>
<gene>
    <name evidence="1" type="ORF">METZ01_LOCUS119613</name>
</gene>
<dbReference type="AlphaFoldDB" id="A0A381XPT1"/>
<evidence type="ECO:0008006" key="2">
    <source>
        <dbReference type="Google" id="ProtNLM"/>
    </source>
</evidence>
<name>A0A381XPT1_9ZZZZ</name>
<dbReference type="InterPro" id="IPR036514">
    <property type="entry name" value="SGNH_hydro_sf"/>
</dbReference>
<reference evidence="1" key="1">
    <citation type="submission" date="2018-05" db="EMBL/GenBank/DDBJ databases">
        <authorList>
            <person name="Lanie J.A."/>
            <person name="Ng W.-L."/>
            <person name="Kazmierczak K.M."/>
            <person name="Andrzejewski T.M."/>
            <person name="Davidsen T.M."/>
            <person name="Wayne K.J."/>
            <person name="Tettelin H."/>
            <person name="Glass J.I."/>
            <person name="Rusch D."/>
            <person name="Podicherti R."/>
            <person name="Tsui H.-C.T."/>
            <person name="Winkler M.E."/>
        </authorList>
    </citation>
    <scope>NUCLEOTIDE SEQUENCE</scope>
</reference>
<proteinExistence type="predicted"/>
<dbReference type="SUPFAM" id="SSF52266">
    <property type="entry name" value="SGNH hydrolase"/>
    <property type="match status" value="1"/>
</dbReference>
<protein>
    <recommendedName>
        <fullName evidence="2">SGNH hydrolase-type esterase domain-containing protein</fullName>
    </recommendedName>
</protein>
<dbReference type="Gene3D" id="3.40.50.1110">
    <property type="entry name" value="SGNH hydrolase"/>
    <property type="match status" value="1"/>
</dbReference>
<dbReference type="EMBL" id="UINC01015941">
    <property type="protein sequence ID" value="SVA66759.1"/>
    <property type="molecule type" value="Genomic_DNA"/>
</dbReference>